<evidence type="ECO:0000313" key="11">
    <source>
        <dbReference type="EMBL" id="VVT57172.1"/>
    </source>
</evidence>
<dbReference type="NCBIfam" id="TIGR00728">
    <property type="entry name" value="OPT_sfam"/>
    <property type="match status" value="1"/>
</dbReference>
<feature type="transmembrane region" description="Helical" evidence="10">
    <location>
        <begin position="714"/>
        <end position="733"/>
    </location>
</feature>
<feature type="transmembrane region" description="Helical" evidence="10">
    <location>
        <begin position="536"/>
        <end position="554"/>
    </location>
</feature>
<evidence type="ECO:0000256" key="10">
    <source>
        <dbReference type="SAM" id="Phobius"/>
    </source>
</evidence>
<protein>
    <recommendedName>
        <fullName evidence="13">OPT family small oligopeptide transporter</fullName>
    </recommendedName>
</protein>
<sequence length="859" mass="98625">MGYGWSSSNKEETSDKTWSFPDEVNTDENEMYEITPEQRAEICALMGKNINDIDTATDLDYIIQGIFSLTDAQAISILQKTIEEHENDPNFPEYTQQYLKQLITKQGFTTISEENYSFSLRLEASLIHFHSSYPEVRAISDPTDNPEEPAETWRVYLLGIIWVMVGSGVNQFFEPRMPPISVPMPLLQFLVYPCGKLLERLPIWKLNAFGKTFHLNPGPWSYKEQSLTTIMFGITSSMAYVSDQIFVQKLPMFYNNKWANSGYQFTLILSTQFIGFGLAGFVRHVLVYPEKCIWPTILPTIALNRALMVKETSENINGWTISRKKLFLFAFLAMFFYFWLPNYLFQALSTFNWITWISPHNFNLATITGSITGLGLNPWPTWDWNVVSSLVSPLSTPFFAMGNNYLGTLLAGVVVIPAVYYSNMYYTGYLPINSSRLFTNTGEEYSVEQVLTNNILDNDKYQQYSPPYYTAANLVVYGAFFALYPALIVHTFLYYRDILWNGLKGVWQSVIDRQSQIKTFADPQSRMMSQYSEVPLYWYLIVTMCALILGIVCVKVYPTETPVWSIFYGLAVGMVFLIPIGLLYSMTGFSLSLNVLTELIAGYALPGRGVALMIMKAFGLNTNLQAIYFIQDQKLGHYAKIPPRSTFRCQIIATLVQSLVVLGIANWQIRHYDGICDEKQEQNFTCPNESIYYSASVIWGVVGPRRVFNGMYPILKWCFLIGAFIPLPFYLIHKYAPKNWTFLRRLDSLLIVLGFLNFAPYNLTYYTTAFYISLIFMNYIRKRYVLWFQKYTYVLSSGLSAGIALSAIIIFFSVQYHPKTLSWWGNDVMYKGIDGDTSYRRLEIPKKGYFGPDPGSYVY</sequence>
<evidence type="ECO:0000313" key="12">
    <source>
        <dbReference type="Proteomes" id="UP000398389"/>
    </source>
</evidence>
<keyword evidence="3" id="KW-0813">Transport</keyword>
<dbReference type="InterPro" id="IPR004648">
    <property type="entry name" value="Oligpept_transpt"/>
</dbReference>
<comment type="similarity">
    <text evidence="2">Belongs to the oligopeptide OPT transporter family.</text>
</comment>
<dbReference type="OrthoDB" id="9986677at2759"/>
<dbReference type="PANTHER" id="PTHR22601">
    <property type="entry name" value="ISP4 LIKE PROTEIN"/>
    <property type="match status" value="1"/>
</dbReference>
<comment type="subcellular location">
    <subcellularLocation>
        <location evidence="1">Membrane</location>
        <topology evidence="1">Multi-pass membrane protein</topology>
    </subcellularLocation>
</comment>
<keyword evidence="4 10" id="KW-0812">Transmembrane</keyword>
<dbReference type="RefSeq" id="XP_031856175.1">
    <property type="nucleotide sequence ID" value="XM_032000284.1"/>
</dbReference>
<dbReference type="EMBL" id="CABVLU010000004">
    <property type="protein sequence ID" value="VVT57172.1"/>
    <property type="molecule type" value="Genomic_DNA"/>
</dbReference>
<keyword evidence="6" id="KW-0653">Protein transport</keyword>
<keyword evidence="7 10" id="KW-1133">Transmembrane helix</keyword>
<evidence type="ECO:0000256" key="8">
    <source>
        <dbReference type="ARBA" id="ARBA00023136"/>
    </source>
</evidence>
<dbReference type="GO" id="GO:0035673">
    <property type="term" value="F:oligopeptide transmembrane transporter activity"/>
    <property type="evidence" value="ECO:0007669"/>
    <property type="project" value="InterPro"/>
</dbReference>
<evidence type="ECO:0008006" key="13">
    <source>
        <dbReference type="Google" id="ProtNLM"/>
    </source>
</evidence>
<evidence type="ECO:0000256" key="1">
    <source>
        <dbReference type="ARBA" id="ARBA00004141"/>
    </source>
</evidence>
<accession>A0A5E8C197</accession>
<feature type="transmembrane region" description="Helical" evidence="10">
    <location>
        <begin position="566"/>
        <end position="589"/>
    </location>
</feature>
<dbReference type="GO" id="GO:0016020">
    <property type="term" value="C:membrane"/>
    <property type="evidence" value="ECO:0007669"/>
    <property type="project" value="UniProtKB-SubCell"/>
</dbReference>
<feature type="transmembrane region" description="Helical" evidence="10">
    <location>
        <begin position="765"/>
        <end position="781"/>
    </location>
</feature>
<evidence type="ECO:0000256" key="7">
    <source>
        <dbReference type="ARBA" id="ARBA00022989"/>
    </source>
</evidence>
<gene>
    <name evidence="11" type="ORF">SAPINGB_P005570</name>
</gene>
<keyword evidence="12" id="KW-1185">Reference proteome</keyword>
<dbReference type="Pfam" id="PF03169">
    <property type="entry name" value="OPT"/>
    <property type="match status" value="1"/>
</dbReference>
<evidence type="ECO:0000256" key="3">
    <source>
        <dbReference type="ARBA" id="ARBA00022448"/>
    </source>
</evidence>
<feature type="transmembrane region" description="Helical" evidence="10">
    <location>
        <begin position="405"/>
        <end position="426"/>
    </location>
</feature>
<dbReference type="NCBIfam" id="TIGR00727">
    <property type="entry name" value="ISP4_OPT"/>
    <property type="match status" value="1"/>
</dbReference>
<keyword evidence="8 10" id="KW-0472">Membrane</keyword>
<dbReference type="GeneID" id="43584384"/>
<name>A0A5E8C197_9ASCO</name>
<proteinExistence type="inferred from homology"/>
<feature type="transmembrane region" description="Helical" evidence="10">
    <location>
        <begin position="262"/>
        <end position="282"/>
    </location>
</feature>
<dbReference type="AlphaFoldDB" id="A0A5E8C197"/>
<feature type="transmembrane region" description="Helical" evidence="10">
    <location>
        <begin position="326"/>
        <end position="345"/>
    </location>
</feature>
<evidence type="ECO:0000256" key="5">
    <source>
        <dbReference type="ARBA" id="ARBA00022856"/>
    </source>
</evidence>
<dbReference type="InterPro" id="IPR004813">
    <property type="entry name" value="OPT"/>
</dbReference>
<feature type="region of interest" description="Disordered" evidence="9">
    <location>
        <begin position="1"/>
        <end position="23"/>
    </location>
</feature>
<dbReference type="Proteomes" id="UP000398389">
    <property type="component" value="Unassembled WGS sequence"/>
</dbReference>
<dbReference type="GO" id="GO:0015031">
    <property type="term" value="P:protein transport"/>
    <property type="evidence" value="ECO:0007669"/>
    <property type="project" value="UniProtKB-KW"/>
</dbReference>
<evidence type="ECO:0000256" key="4">
    <source>
        <dbReference type="ARBA" id="ARBA00022692"/>
    </source>
</evidence>
<feature type="transmembrane region" description="Helical" evidence="10">
    <location>
        <begin position="474"/>
        <end position="495"/>
    </location>
</feature>
<feature type="transmembrane region" description="Helical" evidence="10">
    <location>
        <begin position="609"/>
        <end position="630"/>
    </location>
</feature>
<feature type="transmembrane region" description="Helical" evidence="10">
    <location>
        <begin position="793"/>
        <end position="814"/>
    </location>
</feature>
<reference evidence="11 12" key="1">
    <citation type="submission" date="2019-09" db="EMBL/GenBank/DDBJ databases">
        <authorList>
            <person name="Brejova B."/>
        </authorList>
    </citation>
    <scope>NUCLEOTIDE SEQUENCE [LARGE SCALE GENOMIC DNA]</scope>
</reference>
<organism evidence="11 12">
    <name type="scientific">Magnusiomyces paraingens</name>
    <dbReference type="NCBI Taxonomy" id="2606893"/>
    <lineage>
        <taxon>Eukaryota</taxon>
        <taxon>Fungi</taxon>
        <taxon>Dikarya</taxon>
        <taxon>Ascomycota</taxon>
        <taxon>Saccharomycotina</taxon>
        <taxon>Dipodascomycetes</taxon>
        <taxon>Dipodascales</taxon>
        <taxon>Dipodascaceae</taxon>
        <taxon>Magnusiomyces</taxon>
    </lineage>
</organism>
<evidence type="ECO:0000256" key="6">
    <source>
        <dbReference type="ARBA" id="ARBA00022927"/>
    </source>
</evidence>
<evidence type="ECO:0000256" key="2">
    <source>
        <dbReference type="ARBA" id="ARBA00008807"/>
    </source>
</evidence>
<evidence type="ECO:0000256" key="9">
    <source>
        <dbReference type="SAM" id="MobiDB-lite"/>
    </source>
</evidence>
<keyword evidence="5" id="KW-0571">Peptide transport</keyword>